<feature type="transmembrane region" description="Helical" evidence="1">
    <location>
        <begin position="6"/>
        <end position="31"/>
    </location>
</feature>
<evidence type="ECO:0000313" key="3">
    <source>
        <dbReference type="EMBL" id="SKA95910.1"/>
    </source>
</evidence>
<sequence length="67" mass="7651">MTYSFWPGILSSLLIYLVFAAIVLFALHWVIRSAVQSALRRHQLWLEARDRDIRRGPTGAIGNNPTN</sequence>
<proteinExistence type="predicted"/>
<dbReference type="EMBL" id="FUYG01000005">
    <property type="protein sequence ID" value="SKA95910.1"/>
    <property type="molecule type" value="Genomic_DNA"/>
</dbReference>
<evidence type="ECO:0000313" key="4">
    <source>
        <dbReference type="Proteomes" id="UP000032503"/>
    </source>
</evidence>
<keyword evidence="4" id="KW-1185">Reference proteome</keyword>
<reference evidence="2 4" key="1">
    <citation type="journal article" date="2001" name="Int. J. Syst. Evol. Microbiol.">
        <title>Agreia bicolorata gen. nov., sp. nov., to accommodate actinobacteria isolated from narrow reed grass infected by the nematode Heteroanguina graminophila.</title>
        <authorList>
            <person name="Evtushenko L.I."/>
            <person name="Dorofeeva L.V."/>
            <person name="Dobrovolskaya T.G."/>
            <person name="Streshinskaya G.M."/>
            <person name="Subbotin S.A."/>
            <person name="Tiedje J.M."/>
        </authorList>
    </citation>
    <scope>NUCLEOTIDE SEQUENCE [LARGE SCALE GENOMIC DNA]</scope>
    <source>
        <strain evidence="2 4">VKM Ac-1804</strain>
    </source>
</reference>
<name>A0A1T4Y2E4_9MICO</name>
<dbReference type="Proteomes" id="UP000189735">
    <property type="component" value="Unassembled WGS sequence"/>
</dbReference>
<evidence type="ECO:0000256" key="1">
    <source>
        <dbReference type="SAM" id="Phobius"/>
    </source>
</evidence>
<dbReference type="RefSeq" id="WP_044441211.1">
    <property type="nucleotide sequence ID" value="NZ_FUYG01000005.1"/>
</dbReference>
<accession>A0A1T4Y2E4</accession>
<reference evidence="5" key="4">
    <citation type="submission" date="2017-02" db="EMBL/GenBank/DDBJ databases">
        <authorList>
            <person name="Varghese N."/>
            <person name="Submissions S."/>
        </authorList>
    </citation>
    <scope>NUCLEOTIDE SEQUENCE [LARGE SCALE GENOMIC DNA]</scope>
    <source>
        <strain evidence="5">VKM Ac-2052</strain>
    </source>
</reference>
<keyword evidence="1" id="KW-1133">Transmembrane helix</keyword>
<keyword evidence="1" id="KW-0472">Membrane</keyword>
<dbReference type="Proteomes" id="UP000032503">
    <property type="component" value="Unassembled WGS sequence"/>
</dbReference>
<gene>
    <name evidence="3" type="ORF">SAMN06295879_2117</name>
    <name evidence="2" type="ORF">TZ00_09890</name>
</gene>
<evidence type="ECO:0000313" key="2">
    <source>
        <dbReference type="EMBL" id="KJC64637.1"/>
    </source>
</evidence>
<organism evidence="3 5">
    <name type="scientific">Agreia bicolorata</name>
    <dbReference type="NCBI Taxonomy" id="110935"/>
    <lineage>
        <taxon>Bacteria</taxon>
        <taxon>Bacillati</taxon>
        <taxon>Actinomycetota</taxon>
        <taxon>Actinomycetes</taxon>
        <taxon>Micrococcales</taxon>
        <taxon>Microbacteriaceae</taxon>
        <taxon>Agreia</taxon>
    </lineage>
</organism>
<reference evidence="3" key="3">
    <citation type="submission" date="2017-02" db="EMBL/GenBank/DDBJ databases">
        <authorList>
            <person name="Peterson S.W."/>
        </authorList>
    </citation>
    <scope>NUCLEOTIDE SEQUENCE [LARGE SCALE GENOMIC DNA]</scope>
    <source>
        <strain evidence="3">VKM Ac-2052</strain>
    </source>
</reference>
<keyword evidence="1" id="KW-0812">Transmembrane</keyword>
<evidence type="ECO:0000313" key="5">
    <source>
        <dbReference type="Proteomes" id="UP000189735"/>
    </source>
</evidence>
<reference evidence="2" key="2">
    <citation type="submission" date="2015-02" db="EMBL/GenBank/DDBJ databases">
        <authorList>
            <person name="Vasilyev I.Y."/>
            <person name="Siniagina M.N."/>
            <person name="Malanin S.Y."/>
            <person name="Boulygina E.A."/>
            <person name="Grygoryeva T.V."/>
            <person name="Yarullina D.R."/>
            <person name="Ilinskaya O.N."/>
        </authorList>
    </citation>
    <scope>NUCLEOTIDE SEQUENCE</scope>
    <source>
        <strain evidence="2">VKM Ac-1804</strain>
    </source>
</reference>
<dbReference type="EMBL" id="JYFC01000003">
    <property type="protein sequence ID" value="KJC64637.1"/>
    <property type="molecule type" value="Genomic_DNA"/>
</dbReference>
<protein>
    <submittedName>
        <fullName evidence="3">Uncharacterized protein</fullName>
    </submittedName>
</protein>
<dbReference type="AlphaFoldDB" id="A0A1T4Y2E4"/>